<protein>
    <submittedName>
        <fullName evidence="3">Uncharacterized protein</fullName>
    </submittedName>
</protein>
<feature type="signal peptide" evidence="2">
    <location>
        <begin position="1"/>
        <end position="19"/>
    </location>
</feature>
<gene>
    <name evidence="3" type="ORF">Vbra_1121</name>
</gene>
<evidence type="ECO:0000256" key="1">
    <source>
        <dbReference type="SAM" id="MobiDB-lite"/>
    </source>
</evidence>
<accession>A0A0G4EIM2</accession>
<evidence type="ECO:0000313" key="4">
    <source>
        <dbReference type="Proteomes" id="UP000041254"/>
    </source>
</evidence>
<feature type="region of interest" description="Disordered" evidence="1">
    <location>
        <begin position="20"/>
        <end position="51"/>
    </location>
</feature>
<feature type="chain" id="PRO_5005187379" evidence="2">
    <location>
        <begin position="20"/>
        <end position="300"/>
    </location>
</feature>
<dbReference type="AlphaFoldDB" id="A0A0G4EIM2"/>
<name>A0A0G4EIM2_VITBC</name>
<proteinExistence type="predicted"/>
<sequence length="300" mass="33520">MKLALLTVALAIAIWPASSAPSAGLRGGREGDEEHRKLGPDRPWENDPIKTDPIKTVQEVTERMTYPRYEPEIRHPLFPDVVQAPSGLRGGGEGDQEHRKLQFSMPNPVKKVADTVKKAAKEVQKEVENAVDNTRENVQKTVDAVRKGKEIGEKEYAEAGEAIVKDILGGFGTFTLQFLEDEVTEQLKTIYEGMKSSFDKFVKEFDLSFILKDLVKNRGKVERLSMPGLDDMEVKIKFDVETYKSEGCAAGVCTPPANHHQPYLAFKVVQRDTFLFRGEVAPEEVKEVVDPSSLFGDPLF</sequence>
<dbReference type="Proteomes" id="UP000041254">
    <property type="component" value="Unassembled WGS sequence"/>
</dbReference>
<dbReference type="InParanoid" id="A0A0G4EIM2"/>
<reference evidence="3 4" key="1">
    <citation type="submission" date="2014-11" db="EMBL/GenBank/DDBJ databases">
        <authorList>
            <person name="Zhu J."/>
            <person name="Qi W."/>
            <person name="Song R."/>
        </authorList>
    </citation>
    <scope>NUCLEOTIDE SEQUENCE [LARGE SCALE GENOMIC DNA]</scope>
</reference>
<keyword evidence="4" id="KW-1185">Reference proteome</keyword>
<organism evidence="3 4">
    <name type="scientific">Vitrella brassicaformis (strain CCMP3155)</name>
    <dbReference type="NCBI Taxonomy" id="1169540"/>
    <lineage>
        <taxon>Eukaryota</taxon>
        <taxon>Sar</taxon>
        <taxon>Alveolata</taxon>
        <taxon>Colpodellida</taxon>
        <taxon>Vitrellaceae</taxon>
        <taxon>Vitrella</taxon>
    </lineage>
</organism>
<dbReference type="VEuPathDB" id="CryptoDB:Vbra_1121"/>
<evidence type="ECO:0000256" key="2">
    <source>
        <dbReference type="SAM" id="SignalP"/>
    </source>
</evidence>
<dbReference type="EMBL" id="CDMY01000240">
    <property type="protein sequence ID" value="CEL95855.1"/>
    <property type="molecule type" value="Genomic_DNA"/>
</dbReference>
<evidence type="ECO:0000313" key="3">
    <source>
        <dbReference type="EMBL" id="CEL95855.1"/>
    </source>
</evidence>
<keyword evidence="2" id="KW-0732">Signal</keyword>
<feature type="compositionally biased region" description="Basic and acidic residues" evidence="1">
    <location>
        <begin position="27"/>
        <end position="51"/>
    </location>
</feature>